<evidence type="ECO:0000313" key="3">
    <source>
        <dbReference type="Proteomes" id="UP001165586"/>
    </source>
</evidence>
<keyword evidence="3" id="KW-1185">Reference proteome</keyword>
<comment type="caution">
    <text evidence="2">The sequence shown here is derived from an EMBL/GenBank/DDBJ whole genome shotgun (WGS) entry which is preliminary data.</text>
</comment>
<reference evidence="2" key="1">
    <citation type="submission" date="2022-08" db="EMBL/GenBank/DDBJ databases">
        <authorList>
            <person name="Deng Y."/>
            <person name="Han X.-F."/>
            <person name="Zhang Y.-Q."/>
        </authorList>
    </citation>
    <scope>NUCLEOTIDE SEQUENCE</scope>
    <source>
        <strain evidence="2">CPCC 203386</strain>
    </source>
</reference>
<evidence type="ECO:0000256" key="1">
    <source>
        <dbReference type="SAM" id="MobiDB-lite"/>
    </source>
</evidence>
<feature type="region of interest" description="Disordered" evidence="1">
    <location>
        <begin position="29"/>
        <end position="49"/>
    </location>
</feature>
<organism evidence="2 3">
    <name type="scientific">Herbiconiux daphne</name>
    <dbReference type="NCBI Taxonomy" id="2970914"/>
    <lineage>
        <taxon>Bacteria</taxon>
        <taxon>Bacillati</taxon>
        <taxon>Actinomycetota</taxon>
        <taxon>Actinomycetes</taxon>
        <taxon>Micrococcales</taxon>
        <taxon>Microbacteriaceae</taxon>
        <taxon>Herbiconiux</taxon>
    </lineage>
</organism>
<feature type="non-terminal residue" evidence="2">
    <location>
        <position position="110"/>
    </location>
</feature>
<dbReference type="RefSeq" id="WP_259543823.1">
    <property type="nucleotide sequence ID" value="NZ_JANLCJ010000696.1"/>
</dbReference>
<gene>
    <name evidence="2" type="ORF">N1032_27230</name>
</gene>
<evidence type="ECO:0000313" key="2">
    <source>
        <dbReference type="EMBL" id="MCS5737427.1"/>
    </source>
</evidence>
<dbReference type="Proteomes" id="UP001165586">
    <property type="component" value="Unassembled WGS sequence"/>
</dbReference>
<feature type="compositionally biased region" description="Polar residues" evidence="1">
    <location>
        <begin position="36"/>
        <end position="49"/>
    </location>
</feature>
<protein>
    <submittedName>
        <fullName evidence="2">Uncharacterized protein</fullName>
    </submittedName>
</protein>
<sequence length="110" mass="12508">MFFVRLSQIIEDKLSDLIDVKNRGLRSNLKSDSKRSISTSPYGNTATDFTSADSMERSIYELDNTNLNLIENARMLASADIYGEVEKYVNVFFELFTQVDIITPAVHKYG</sequence>
<proteinExistence type="predicted"/>
<name>A0ABT2HC37_9MICO</name>
<dbReference type="EMBL" id="JANLCJ010000696">
    <property type="protein sequence ID" value="MCS5737427.1"/>
    <property type="molecule type" value="Genomic_DNA"/>
</dbReference>
<accession>A0ABT2HC37</accession>